<keyword evidence="5 8" id="KW-1133">Transmembrane helix</keyword>
<feature type="transmembrane region" description="Helical" evidence="8">
    <location>
        <begin position="208"/>
        <end position="229"/>
    </location>
</feature>
<evidence type="ECO:0000256" key="3">
    <source>
        <dbReference type="ARBA" id="ARBA00022519"/>
    </source>
</evidence>
<name>A0A2N7UB15_9GAMM</name>
<evidence type="ECO:0000256" key="4">
    <source>
        <dbReference type="ARBA" id="ARBA00022692"/>
    </source>
</evidence>
<keyword evidence="7" id="KW-0813">Transport</keyword>
<feature type="transmembrane region" description="Helical" evidence="8">
    <location>
        <begin position="26"/>
        <end position="44"/>
    </location>
</feature>
<evidence type="ECO:0000256" key="5">
    <source>
        <dbReference type="ARBA" id="ARBA00022989"/>
    </source>
</evidence>
<proteinExistence type="predicted"/>
<dbReference type="GO" id="GO:0022857">
    <property type="term" value="F:transmembrane transporter activity"/>
    <property type="evidence" value="ECO:0007669"/>
    <property type="project" value="UniProtKB-UniRule"/>
</dbReference>
<dbReference type="PANTHER" id="PTHR33362">
    <property type="entry name" value="SIALIC ACID TRAP TRANSPORTER PERMEASE PROTEIN SIAT-RELATED"/>
    <property type="match status" value="1"/>
</dbReference>
<feature type="transmembrane region" description="Helical" evidence="8">
    <location>
        <begin position="142"/>
        <end position="170"/>
    </location>
</feature>
<evidence type="ECO:0000256" key="8">
    <source>
        <dbReference type="SAM" id="Phobius"/>
    </source>
</evidence>
<feature type="transmembrane region" description="Helical" evidence="8">
    <location>
        <begin position="80"/>
        <end position="101"/>
    </location>
</feature>
<dbReference type="Pfam" id="PF06808">
    <property type="entry name" value="DctM"/>
    <property type="match status" value="1"/>
</dbReference>
<dbReference type="PANTHER" id="PTHR33362:SF5">
    <property type="entry name" value="C4-DICARBOXYLATE TRAP TRANSPORTER LARGE PERMEASE PROTEIN DCTM"/>
    <property type="match status" value="1"/>
</dbReference>
<comment type="caution">
    <text evidence="10">The sequence shown here is derived from an EMBL/GenBank/DDBJ whole genome shotgun (WGS) entry which is preliminary data.</text>
</comment>
<keyword evidence="2" id="KW-1003">Cell membrane</keyword>
<gene>
    <name evidence="10" type="ORF">C1H69_01710</name>
</gene>
<dbReference type="Proteomes" id="UP000235803">
    <property type="component" value="Unassembled WGS sequence"/>
</dbReference>
<dbReference type="GO" id="GO:0005886">
    <property type="term" value="C:plasma membrane"/>
    <property type="evidence" value="ECO:0007669"/>
    <property type="project" value="UniProtKB-SubCell"/>
</dbReference>
<keyword evidence="4 8" id="KW-0812">Transmembrane</keyword>
<evidence type="ECO:0000256" key="6">
    <source>
        <dbReference type="ARBA" id="ARBA00023136"/>
    </source>
</evidence>
<dbReference type="InterPro" id="IPR010656">
    <property type="entry name" value="DctM"/>
</dbReference>
<dbReference type="InterPro" id="IPR004681">
    <property type="entry name" value="TRAP_DctM"/>
</dbReference>
<evidence type="ECO:0000313" key="11">
    <source>
        <dbReference type="Proteomes" id="UP000235803"/>
    </source>
</evidence>
<feature type="transmembrane region" description="Helical" evidence="8">
    <location>
        <begin position="176"/>
        <end position="196"/>
    </location>
</feature>
<keyword evidence="3 7" id="KW-0997">Cell inner membrane</keyword>
<keyword evidence="6 8" id="KW-0472">Membrane</keyword>
<keyword evidence="11" id="KW-1185">Reference proteome</keyword>
<evidence type="ECO:0000259" key="9">
    <source>
        <dbReference type="Pfam" id="PF06808"/>
    </source>
</evidence>
<dbReference type="OrthoDB" id="9796052at2"/>
<dbReference type="EMBL" id="PNRF01000006">
    <property type="protein sequence ID" value="PMR77624.1"/>
    <property type="molecule type" value="Genomic_DNA"/>
</dbReference>
<evidence type="ECO:0000256" key="1">
    <source>
        <dbReference type="ARBA" id="ARBA00004429"/>
    </source>
</evidence>
<evidence type="ECO:0000256" key="2">
    <source>
        <dbReference type="ARBA" id="ARBA00022475"/>
    </source>
</evidence>
<evidence type="ECO:0000256" key="7">
    <source>
        <dbReference type="RuleBase" id="RU369079"/>
    </source>
</evidence>
<feature type="domain" description="TRAP C4-dicarboxylate transport system permease DctM subunit" evidence="9">
    <location>
        <begin position="9"/>
        <end position="224"/>
    </location>
</feature>
<dbReference type="AlphaFoldDB" id="A0A2N7UB15"/>
<evidence type="ECO:0000313" key="10">
    <source>
        <dbReference type="EMBL" id="PMR77624.1"/>
    </source>
</evidence>
<protein>
    <recommendedName>
        <fullName evidence="9">TRAP C4-dicarboxylate transport system permease DctM subunit domain-containing protein</fullName>
    </recommendedName>
</protein>
<feature type="transmembrane region" description="Helical" evidence="8">
    <location>
        <begin position="113"/>
        <end position="135"/>
    </location>
</feature>
<comment type="function">
    <text evidence="7">Part of the tripartite ATP-independent periplasmic (TRAP) transport system.</text>
</comment>
<accession>A0A2N7UB15</accession>
<organism evidence="10 11">
    <name type="scientific">Billgrantia endophytica</name>
    <dbReference type="NCBI Taxonomy" id="2033802"/>
    <lineage>
        <taxon>Bacteria</taxon>
        <taxon>Pseudomonadati</taxon>
        <taxon>Pseudomonadota</taxon>
        <taxon>Gammaproteobacteria</taxon>
        <taxon>Oceanospirillales</taxon>
        <taxon>Halomonadaceae</taxon>
        <taxon>Billgrantia</taxon>
    </lineage>
</organism>
<sequence length="235" mass="25645">MWRNPDWVPAAKDFDKKAAIESIKPVWPVFLLIGIVVFALYGGVATTSEIGALGAFFAFIIVVSLRRLNRERFIESLASTIKTISMIIAILTGAMIFGYFLTFSQATESLISYVNSLGLSPMQVMLLVVLMYLVLGLFMDQLAILVLTVPTTYALISTFGFDGVWFGIVITKTVEIGLVTPPLGLNVFVASGVTGVKSSECFKGAMPFIFIDLIILAVIIAFPSLVLWIPNMSGW</sequence>
<feature type="transmembrane region" description="Helical" evidence="8">
    <location>
        <begin position="50"/>
        <end position="68"/>
    </location>
</feature>
<comment type="subcellular location">
    <subcellularLocation>
        <location evidence="1 7">Cell inner membrane</location>
        <topology evidence="1 7">Multi-pass membrane protein</topology>
    </subcellularLocation>
</comment>
<reference evidence="10 11" key="1">
    <citation type="submission" date="2018-01" db="EMBL/GenBank/DDBJ databases">
        <title>Halomonas endophytica sp. nov., isolated from storage liquid in the stems of Populus euphratica.</title>
        <authorList>
            <person name="Chen C."/>
        </authorList>
    </citation>
    <scope>NUCLEOTIDE SEQUENCE [LARGE SCALE GENOMIC DNA]</scope>
    <source>
        <strain evidence="10 11">MC28</strain>
    </source>
</reference>